<reference evidence="4" key="1">
    <citation type="submission" date="2025-08" db="UniProtKB">
        <authorList>
            <consortium name="RefSeq"/>
        </authorList>
    </citation>
    <scope>IDENTIFICATION</scope>
    <source>
        <tissue evidence="4">Whole sample</tissue>
    </source>
</reference>
<dbReference type="PANTHER" id="PTHR25462">
    <property type="entry name" value="BONUS, ISOFORM C-RELATED"/>
    <property type="match status" value="1"/>
</dbReference>
<dbReference type="PANTHER" id="PTHR25462:SF296">
    <property type="entry name" value="MEIOTIC P26, ISOFORM F"/>
    <property type="match status" value="1"/>
</dbReference>
<gene>
    <name evidence="4" type="primary">LOC111119384</name>
</gene>
<dbReference type="Pfam" id="PF00643">
    <property type="entry name" value="zf-B_box"/>
    <property type="match status" value="1"/>
</dbReference>
<dbReference type="InterPro" id="IPR047153">
    <property type="entry name" value="TRIM45/56/19-like"/>
</dbReference>
<keyword evidence="1" id="KW-0863">Zinc-finger</keyword>
<dbReference type="AlphaFoldDB" id="A0A8B8CHB3"/>
<dbReference type="Gene3D" id="3.30.160.60">
    <property type="entry name" value="Classic Zinc Finger"/>
    <property type="match status" value="1"/>
</dbReference>
<dbReference type="PROSITE" id="PS50119">
    <property type="entry name" value="ZF_BBOX"/>
    <property type="match status" value="2"/>
</dbReference>
<protein>
    <submittedName>
        <fullName evidence="4">E3 ubiquitin-protein ligase TRIM71-like</fullName>
    </submittedName>
</protein>
<keyword evidence="1" id="KW-0479">Metal-binding</keyword>
<keyword evidence="1" id="KW-0862">Zinc</keyword>
<dbReference type="InterPro" id="IPR000315">
    <property type="entry name" value="Znf_B-box"/>
</dbReference>
<dbReference type="OrthoDB" id="6128620at2759"/>
<dbReference type="RefSeq" id="XP_022315203.1">
    <property type="nucleotide sequence ID" value="XM_022459495.1"/>
</dbReference>
<sequence length="575" mass="65247">MAMSKSDTQDAGQHYLVCNTEGCQSNCQFYCNACHQEMCEECRNEHLKNPDNKNHKVVPYRQRRHQLPKEKCKHHPTRNIDMHCDDCNIPLCSQCCTMEDHLRHKLVDLETIYSENCAECQGKIRQIYQYFIPTSEELRQETKADITEIKKIMDDIRASVKAEGERLKKLVEKVILQKIVGINDVEKSITAMLQNQGKTYEDYISCLKNVVKEFSGYLSSTQLIGNPMISTVFGQLSIKSIPQTTKPVPPVFTPGQFSEEDVSKLLGTVNSSTYKQENRAIKPMETLKPTDQMKQDEKKSDVKQTLSLSSFVTKVKEFTVPGVKNAYYHVSLGKSGSVWVSDNDGNLVQTDLQGNALQKIKTSVGGTGYHTVTQDIDLIYADWKKHVIKRITIIDNKVTEFIKTGDWKPLSIHSSKINGDILVGMIKDDVAKVTRYNKTGREIQSIQRDNKEQKLYSNPHFITENINGDICTSDFSISAVVVVNKSGHHRFSYSGQHSRFLPYGICADVVGHIIVCNRCFGNGTVDILDQDGQFLRVLLKKPDIRLPLSVCMDDENNLHVVQFLSNKVTVFKYLQ</sequence>
<dbReference type="SUPFAM" id="SSF57845">
    <property type="entry name" value="B-box zinc-binding domain"/>
    <property type="match status" value="1"/>
</dbReference>
<dbReference type="InterPro" id="IPR011042">
    <property type="entry name" value="6-blade_b-propeller_TolB-like"/>
</dbReference>
<dbReference type="GeneID" id="111119384"/>
<feature type="domain" description="B box-type" evidence="2">
    <location>
        <begin position="67"/>
        <end position="109"/>
    </location>
</feature>
<feature type="domain" description="B box-type" evidence="2">
    <location>
        <begin position="13"/>
        <end position="60"/>
    </location>
</feature>
<evidence type="ECO:0000313" key="3">
    <source>
        <dbReference type="Proteomes" id="UP000694844"/>
    </source>
</evidence>
<dbReference type="Gene3D" id="2.120.10.30">
    <property type="entry name" value="TolB, C-terminal domain"/>
    <property type="match status" value="1"/>
</dbReference>
<proteinExistence type="predicted"/>
<dbReference type="KEGG" id="cvn:111119384"/>
<organism evidence="3 4">
    <name type="scientific">Crassostrea virginica</name>
    <name type="common">Eastern oyster</name>
    <dbReference type="NCBI Taxonomy" id="6565"/>
    <lineage>
        <taxon>Eukaryota</taxon>
        <taxon>Metazoa</taxon>
        <taxon>Spiralia</taxon>
        <taxon>Lophotrochozoa</taxon>
        <taxon>Mollusca</taxon>
        <taxon>Bivalvia</taxon>
        <taxon>Autobranchia</taxon>
        <taxon>Pteriomorphia</taxon>
        <taxon>Ostreida</taxon>
        <taxon>Ostreoidea</taxon>
        <taxon>Ostreidae</taxon>
        <taxon>Crassostrea</taxon>
    </lineage>
</organism>
<dbReference type="GO" id="GO:0061630">
    <property type="term" value="F:ubiquitin protein ligase activity"/>
    <property type="evidence" value="ECO:0007669"/>
    <property type="project" value="TreeGrafter"/>
</dbReference>
<evidence type="ECO:0000259" key="2">
    <source>
        <dbReference type="PROSITE" id="PS50119"/>
    </source>
</evidence>
<evidence type="ECO:0000313" key="4">
    <source>
        <dbReference type="RefSeq" id="XP_022315203.1"/>
    </source>
</evidence>
<dbReference type="CDD" id="cd19756">
    <property type="entry name" value="Bbox2"/>
    <property type="match status" value="1"/>
</dbReference>
<evidence type="ECO:0000256" key="1">
    <source>
        <dbReference type="PROSITE-ProRule" id="PRU00024"/>
    </source>
</evidence>
<keyword evidence="3" id="KW-1185">Reference proteome</keyword>
<name>A0A8B8CHB3_CRAVI</name>
<accession>A0A8B8CHB3</accession>
<dbReference type="SUPFAM" id="SSF101898">
    <property type="entry name" value="NHL repeat"/>
    <property type="match status" value="1"/>
</dbReference>
<dbReference type="Proteomes" id="UP000694844">
    <property type="component" value="Chromosome 2"/>
</dbReference>
<dbReference type="GO" id="GO:0008270">
    <property type="term" value="F:zinc ion binding"/>
    <property type="evidence" value="ECO:0007669"/>
    <property type="project" value="UniProtKB-KW"/>
</dbReference>